<feature type="compositionally biased region" description="Basic residues" evidence="1">
    <location>
        <begin position="399"/>
        <end position="411"/>
    </location>
</feature>
<name>A0AAJ0DIV8_9PEZI</name>
<organism evidence="2 3">
    <name type="scientific">Extremus antarcticus</name>
    <dbReference type="NCBI Taxonomy" id="702011"/>
    <lineage>
        <taxon>Eukaryota</taxon>
        <taxon>Fungi</taxon>
        <taxon>Dikarya</taxon>
        <taxon>Ascomycota</taxon>
        <taxon>Pezizomycotina</taxon>
        <taxon>Dothideomycetes</taxon>
        <taxon>Dothideomycetidae</taxon>
        <taxon>Mycosphaerellales</taxon>
        <taxon>Extremaceae</taxon>
        <taxon>Extremus</taxon>
    </lineage>
</organism>
<dbReference type="EMBL" id="JAWDJX010000028">
    <property type="protein sequence ID" value="KAK3051050.1"/>
    <property type="molecule type" value="Genomic_DNA"/>
</dbReference>
<evidence type="ECO:0000313" key="2">
    <source>
        <dbReference type="EMBL" id="KAK3051050.1"/>
    </source>
</evidence>
<feature type="region of interest" description="Disordered" evidence="1">
    <location>
        <begin position="292"/>
        <end position="319"/>
    </location>
</feature>
<sequence length="430" mass="47889">MCWLSTGGWLKVWTNDNEEGYIRTRRGRSTTIKRTVRFVDDSPPPKTRYVIYDAFPSDSNKATVGGGRSVGEALRTGRISEDDEYTWEYVPATGDERMVVPLKSALKKTQHMTKTSSILTPSQTHQPHLSNSHPTLTPQTTTMSATTASDYEHWPDDSTIISSTTATVISGYDKFNGLRECEYEPANDDKPAAKPAPKANEKKVKVKKIEIPPAPEFPAPASQQQVQYAPPPQYVQYAYPPQMPYSCFPSYMAPAPAYYGLPAPQMQMQSPYGLPPGYVLAPVPVGAVAAEEEMKEGPPKKEKKVKKAEPMKWQGRTKAEVEEDNMKIAAKEGVYEKRVVEPVGLEDDQPVWVVLGDGSTTLRLFAEAKEMKGEWHEDPRFKRSLYLVCEQEKKEEKGGKKKGGKGGKKDKKKDEEGGEDEEKKCTCGGK</sequence>
<gene>
    <name evidence="2" type="ORF">LTR09_007799</name>
</gene>
<evidence type="ECO:0000256" key="1">
    <source>
        <dbReference type="SAM" id="MobiDB-lite"/>
    </source>
</evidence>
<feature type="compositionally biased region" description="Basic and acidic residues" evidence="1">
    <location>
        <begin position="421"/>
        <end position="430"/>
    </location>
</feature>
<feature type="compositionally biased region" description="Polar residues" evidence="1">
    <location>
        <begin position="117"/>
        <end position="134"/>
    </location>
</feature>
<feature type="region of interest" description="Disordered" evidence="1">
    <location>
        <begin position="117"/>
        <end position="141"/>
    </location>
</feature>
<dbReference type="AlphaFoldDB" id="A0AAJ0DIV8"/>
<reference evidence="2" key="1">
    <citation type="submission" date="2023-04" db="EMBL/GenBank/DDBJ databases">
        <title>Black Yeasts Isolated from many extreme environments.</title>
        <authorList>
            <person name="Coleine C."/>
            <person name="Stajich J.E."/>
            <person name="Selbmann L."/>
        </authorList>
    </citation>
    <scope>NUCLEOTIDE SEQUENCE</scope>
    <source>
        <strain evidence="2">CCFEE 5312</strain>
    </source>
</reference>
<keyword evidence="3" id="KW-1185">Reference proteome</keyword>
<feature type="region of interest" description="Disordered" evidence="1">
    <location>
        <begin position="392"/>
        <end position="430"/>
    </location>
</feature>
<proteinExistence type="predicted"/>
<accession>A0AAJ0DIV8</accession>
<feature type="region of interest" description="Disordered" evidence="1">
    <location>
        <begin position="185"/>
        <end position="205"/>
    </location>
</feature>
<comment type="caution">
    <text evidence="2">The sequence shown here is derived from an EMBL/GenBank/DDBJ whole genome shotgun (WGS) entry which is preliminary data.</text>
</comment>
<dbReference type="Proteomes" id="UP001271007">
    <property type="component" value="Unassembled WGS sequence"/>
</dbReference>
<evidence type="ECO:0000313" key="3">
    <source>
        <dbReference type="Proteomes" id="UP001271007"/>
    </source>
</evidence>
<protein>
    <submittedName>
        <fullName evidence="2">Uncharacterized protein</fullName>
    </submittedName>
</protein>